<reference evidence="1" key="1">
    <citation type="journal article" date="2023" name="Mol. Phylogenet. Evol.">
        <title>Genome-scale phylogeny and comparative genomics of the fungal order Sordariales.</title>
        <authorList>
            <person name="Hensen N."/>
            <person name="Bonometti L."/>
            <person name="Westerberg I."/>
            <person name="Brannstrom I.O."/>
            <person name="Guillou S."/>
            <person name="Cros-Aarteil S."/>
            <person name="Calhoun S."/>
            <person name="Haridas S."/>
            <person name="Kuo A."/>
            <person name="Mondo S."/>
            <person name="Pangilinan J."/>
            <person name="Riley R."/>
            <person name="LaButti K."/>
            <person name="Andreopoulos B."/>
            <person name="Lipzen A."/>
            <person name="Chen C."/>
            <person name="Yan M."/>
            <person name="Daum C."/>
            <person name="Ng V."/>
            <person name="Clum A."/>
            <person name="Steindorff A."/>
            <person name="Ohm R.A."/>
            <person name="Martin F."/>
            <person name="Silar P."/>
            <person name="Natvig D.O."/>
            <person name="Lalanne C."/>
            <person name="Gautier V."/>
            <person name="Ament-Velasquez S.L."/>
            <person name="Kruys A."/>
            <person name="Hutchinson M.I."/>
            <person name="Powell A.J."/>
            <person name="Barry K."/>
            <person name="Miller A.N."/>
            <person name="Grigoriev I.V."/>
            <person name="Debuchy R."/>
            <person name="Gladieux P."/>
            <person name="Hiltunen Thoren M."/>
            <person name="Johannesson H."/>
        </authorList>
    </citation>
    <scope>NUCLEOTIDE SEQUENCE</scope>
    <source>
        <strain evidence="1">CBS 626.80</strain>
    </source>
</reference>
<proteinExistence type="predicted"/>
<comment type="caution">
    <text evidence="1">The sequence shown here is derived from an EMBL/GenBank/DDBJ whole genome shotgun (WGS) entry which is preliminary data.</text>
</comment>
<evidence type="ECO:0000313" key="1">
    <source>
        <dbReference type="EMBL" id="KAK3946686.1"/>
    </source>
</evidence>
<dbReference type="AlphaFoldDB" id="A0AAN6SBC3"/>
<dbReference type="EMBL" id="MU859579">
    <property type="protein sequence ID" value="KAK3946686.1"/>
    <property type="molecule type" value="Genomic_DNA"/>
</dbReference>
<evidence type="ECO:0000313" key="2">
    <source>
        <dbReference type="Proteomes" id="UP001303222"/>
    </source>
</evidence>
<accession>A0AAN6SBC3</accession>
<organism evidence="1 2">
    <name type="scientific">Pseudoneurospora amorphoporcata</name>
    <dbReference type="NCBI Taxonomy" id="241081"/>
    <lineage>
        <taxon>Eukaryota</taxon>
        <taxon>Fungi</taxon>
        <taxon>Dikarya</taxon>
        <taxon>Ascomycota</taxon>
        <taxon>Pezizomycotina</taxon>
        <taxon>Sordariomycetes</taxon>
        <taxon>Sordariomycetidae</taxon>
        <taxon>Sordariales</taxon>
        <taxon>Sordariaceae</taxon>
        <taxon>Pseudoneurospora</taxon>
    </lineage>
</organism>
<name>A0AAN6SBC3_9PEZI</name>
<protein>
    <submittedName>
        <fullName evidence="1">Uncharacterized protein</fullName>
    </submittedName>
</protein>
<sequence>MAALVSLCRRHRFGLATRRSKKYKGKTSVITLQCDQAKPPKKYGLQPRSKKRRTSTIKNADCPFTIQLRCLARNDWKFSIHAVNLTHLPAALPSAPPTPPSSTMTATVRLGIAASQ</sequence>
<dbReference type="Proteomes" id="UP001303222">
    <property type="component" value="Unassembled WGS sequence"/>
</dbReference>
<gene>
    <name evidence="1" type="ORF">QBC32DRAFT_356948</name>
</gene>
<reference evidence="1" key="2">
    <citation type="submission" date="2023-06" db="EMBL/GenBank/DDBJ databases">
        <authorList>
            <consortium name="Lawrence Berkeley National Laboratory"/>
            <person name="Mondo S.J."/>
            <person name="Hensen N."/>
            <person name="Bonometti L."/>
            <person name="Westerberg I."/>
            <person name="Brannstrom I.O."/>
            <person name="Guillou S."/>
            <person name="Cros-Aarteil S."/>
            <person name="Calhoun S."/>
            <person name="Haridas S."/>
            <person name="Kuo A."/>
            <person name="Pangilinan J."/>
            <person name="Riley R."/>
            <person name="Labutti K."/>
            <person name="Andreopoulos B."/>
            <person name="Lipzen A."/>
            <person name="Chen C."/>
            <person name="Yanf M."/>
            <person name="Daum C."/>
            <person name="Ng V."/>
            <person name="Clum A."/>
            <person name="Steindorff A."/>
            <person name="Ohm R."/>
            <person name="Martin F."/>
            <person name="Silar P."/>
            <person name="Natvig D."/>
            <person name="Lalanne C."/>
            <person name="Gautier V."/>
            <person name="Ament-Velasquez S.L."/>
            <person name="Kruys A."/>
            <person name="Hutchinson M.I."/>
            <person name="Powell A.J."/>
            <person name="Barry K."/>
            <person name="Miller A.N."/>
            <person name="Grigoriev I.V."/>
            <person name="Debuchy R."/>
            <person name="Gladieux P."/>
            <person name="Thoren M.H."/>
            <person name="Johannesson H."/>
        </authorList>
    </citation>
    <scope>NUCLEOTIDE SEQUENCE</scope>
    <source>
        <strain evidence="1">CBS 626.80</strain>
    </source>
</reference>
<keyword evidence="2" id="KW-1185">Reference proteome</keyword>